<dbReference type="PANTHER" id="PTHR47863:SF4">
    <property type="entry name" value="RING_FYVE_PHD ZINC FINGER SUPERFAMILY PROTEIN"/>
    <property type="match status" value="1"/>
</dbReference>
<dbReference type="InterPro" id="IPR019786">
    <property type="entry name" value="Zinc_finger_PHD-type_CS"/>
</dbReference>
<dbReference type="PROSITE" id="PS01359">
    <property type="entry name" value="ZF_PHD_1"/>
    <property type="match status" value="1"/>
</dbReference>
<feature type="region of interest" description="Disordered" evidence="5">
    <location>
        <begin position="414"/>
        <end position="469"/>
    </location>
</feature>
<dbReference type="AlphaFoldDB" id="A0A176WIS7"/>
<dbReference type="PANTHER" id="PTHR47863">
    <property type="entry name" value="RING/FYVE/PHD ZINC FINGER SUPERFAMILY PROTEIN"/>
    <property type="match status" value="1"/>
</dbReference>
<dbReference type="CDD" id="cd11660">
    <property type="entry name" value="SANT_TRF"/>
    <property type="match status" value="1"/>
</dbReference>
<protein>
    <recommendedName>
        <fullName evidence="10">Myb-like domain-containing protein</fullName>
    </recommendedName>
</protein>
<dbReference type="InterPro" id="IPR001965">
    <property type="entry name" value="Znf_PHD"/>
</dbReference>
<dbReference type="Proteomes" id="UP000077202">
    <property type="component" value="Unassembled WGS sequence"/>
</dbReference>
<feature type="compositionally biased region" description="Polar residues" evidence="5">
    <location>
        <begin position="839"/>
        <end position="855"/>
    </location>
</feature>
<feature type="compositionally biased region" description="Basic and acidic residues" evidence="5">
    <location>
        <begin position="818"/>
        <end position="827"/>
    </location>
</feature>
<dbReference type="PROSITE" id="PS50090">
    <property type="entry name" value="MYB_LIKE"/>
    <property type="match status" value="1"/>
</dbReference>
<keyword evidence="2 4" id="KW-0863">Zinc-finger</keyword>
<dbReference type="PROSITE" id="PS50016">
    <property type="entry name" value="ZF_PHD_2"/>
    <property type="match status" value="1"/>
</dbReference>
<evidence type="ECO:0000259" key="7">
    <source>
        <dbReference type="PROSITE" id="PS50090"/>
    </source>
</evidence>
<dbReference type="InterPro" id="IPR011011">
    <property type="entry name" value="Znf_FYVE_PHD"/>
</dbReference>
<feature type="compositionally biased region" description="Basic residues" evidence="5">
    <location>
        <begin position="447"/>
        <end position="457"/>
    </location>
</feature>
<dbReference type="SUPFAM" id="SSF57903">
    <property type="entry name" value="FYVE/PHD zinc finger"/>
    <property type="match status" value="1"/>
</dbReference>
<dbReference type="InterPro" id="IPR019787">
    <property type="entry name" value="Znf_PHD-finger"/>
</dbReference>
<accession>A0A176WIS7</accession>
<keyword evidence="3" id="KW-0862">Zinc</keyword>
<feature type="compositionally biased region" description="Basic and acidic residues" evidence="5">
    <location>
        <begin position="670"/>
        <end position="679"/>
    </location>
</feature>
<feature type="compositionally biased region" description="Basic and acidic residues" evidence="5">
    <location>
        <begin position="857"/>
        <end position="883"/>
    </location>
</feature>
<dbReference type="SMART" id="SM00249">
    <property type="entry name" value="PHD"/>
    <property type="match status" value="1"/>
</dbReference>
<evidence type="ECO:0000256" key="5">
    <source>
        <dbReference type="SAM" id="MobiDB-lite"/>
    </source>
</evidence>
<keyword evidence="9" id="KW-1185">Reference proteome</keyword>
<evidence type="ECO:0000259" key="6">
    <source>
        <dbReference type="PROSITE" id="PS50016"/>
    </source>
</evidence>
<feature type="compositionally biased region" description="Polar residues" evidence="5">
    <location>
        <begin position="785"/>
        <end position="801"/>
    </location>
</feature>
<dbReference type="CDD" id="cd15489">
    <property type="entry name" value="PHD_SF"/>
    <property type="match status" value="1"/>
</dbReference>
<evidence type="ECO:0000256" key="3">
    <source>
        <dbReference type="ARBA" id="ARBA00022833"/>
    </source>
</evidence>
<gene>
    <name evidence="8" type="ORF">AXG93_374s1010</name>
</gene>
<feature type="region of interest" description="Disordered" evidence="5">
    <location>
        <begin position="713"/>
        <end position="907"/>
    </location>
</feature>
<name>A0A176WIS7_MARPO</name>
<feature type="domain" description="Myb-like" evidence="7">
    <location>
        <begin position="913"/>
        <end position="973"/>
    </location>
</feature>
<dbReference type="InterPro" id="IPR001005">
    <property type="entry name" value="SANT/Myb"/>
</dbReference>
<dbReference type="InterPro" id="IPR013083">
    <property type="entry name" value="Znf_RING/FYVE/PHD"/>
</dbReference>
<evidence type="ECO:0000256" key="1">
    <source>
        <dbReference type="ARBA" id="ARBA00022723"/>
    </source>
</evidence>
<feature type="compositionally biased region" description="Polar residues" evidence="5">
    <location>
        <begin position="417"/>
        <end position="427"/>
    </location>
</feature>
<dbReference type="GO" id="GO:0008270">
    <property type="term" value="F:zinc ion binding"/>
    <property type="evidence" value="ECO:0007669"/>
    <property type="project" value="UniProtKB-KW"/>
</dbReference>
<comment type="caution">
    <text evidence="8">The sequence shown here is derived from an EMBL/GenBank/DDBJ whole genome shotgun (WGS) entry which is preliminary data.</text>
</comment>
<feature type="compositionally biased region" description="Basic and acidic residues" evidence="5">
    <location>
        <begin position="718"/>
        <end position="738"/>
    </location>
</feature>
<dbReference type="EMBL" id="LVLJ01000731">
    <property type="protein sequence ID" value="OAE32774.1"/>
    <property type="molecule type" value="Genomic_DNA"/>
</dbReference>
<evidence type="ECO:0000313" key="8">
    <source>
        <dbReference type="EMBL" id="OAE32774.1"/>
    </source>
</evidence>
<dbReference type="Pfam" id="PF00628">
    <property type="entry name" value="PHD"/>
    <property type="match status" value="1"/>
</dbReference>
<feature type="domain" description="PHD-type" evidence="6">
    <location>
        <begin position="555"/>
        <end position="604"/>
    </location>
</feature>
<dbReference type="InterPro" id="IPR009057">
    <property type="entry name" value="Homeodomain-like_sf"/>
</dbReference>
<feature type="compositionally biased region" description="Basic and acidic residues" evidence="5">
    <location>
        <begin position="429"/>
        <end position="446"/>
    </location>
</feature>
<dbReference type="Gene3D" id="1.10.246.220">
    <property type="match status" value="1"/>
</dbReference>
<sequence>MLASVLPWEWILENVLDLNDFSLPCLKGLSSATLPYVSSTCGFKVRLKILTIQIGSIDGPELISYIPHIEDSRCSKLLQKVALRYLEEIVLSRNVDPCAITLIKFIVKPHGGSSLRRIHSLRESVEYDLILRVETEVVLTTLRYRDESGGRDWEAFQDALEEIFPESSLEASKAGRRKELISAGEQQDDLIEKMLLKYPLEDLLKDLLQLIESKRKLLKTKFLDQLAKDVINGSYTPSASRPSQDGLSTPTNFKELFMLDDSLNEHEGPDSLYPENEAVLPSRSHTILSTQKFYHRSPAEKFVKEPFADILSGRTTPSTPLTAKDGETVTRNEKRDLHVCEQAGEQVTPVDRVLVHEGLRLEMSTSMAEVDKVARGLTNQINELVDDIDKFAVDIHRVAVNSTEQTYYSGETDLAQEAQSKDPSSSPAEKGEKRPATEKLPDDDAKKRVRGSKKRVRGSLDTSRIGGGKENEEGYYRKARLTTAGNEYTASAEREDILTADLDCHAIRDGPENTSATSVHRLFLAFLRQSRLDQLVCKFSVPEAPVFKSHSSGLDSGCIICRRGGVLVKCHGCSVKVHDRCLDELRMRNPVHERHWFCPSCVEQLTLGILESVKAEAATARQEAIAFVLATGKHPGDIRSSCDGIDGRAQMTNSAVAFSVLQEGAHLKVSTKEDLKQNPDPESNNLDCEDDSEAEARKESEGMVSLLIVQDSNIGCPRPKDHSHSVKETDSPRKEIELTVRLGTISKAVSNHEDERPEPLSSPPLPTSHFNPDMREPSPVACENVLSTDATEETLATSTPPTECVEKDLHANPSGRNLSEEGLKALYDETSAVKPKLSGSGNPKSSQKSPMNSSKPGVDEGDGHDGDLEEDIHRHQDGGECSKENQPSDFPTPVDERTPPRKGRYRGRWKIPGVRRRNLPWSESEIFVLKEGVQKFSNDGRGFQWKNILEFGYGKFDPSRTTVDLKDKWRNLSKYRDTSPSS</sequence>
<proteinExistence type="predicted"/>
<evidence type="ECO:0008006" key="10">
    <source>
        <dbReference type="Google" id="ProtNLM"/>
    </source>
</evidence>
<dbReference type="SUPFAM" id="SSF46689">
    <property type="entry name" value="Homeodomain-like"/>
    <property type="match status" value="1"/>
</dbReference>
<keyword evidence="1" id="KW-0479">Metal-binding</keyword>
<evidence type="ECO:0000256" key="2">
    <source>
        <dbReference type="ARBA" id="ARBA00022771"/>
    </source>
</evidence>
<evidence type="ECO:0000313" key="9">
    <source>
        <dbReference type="Proteomes" id="UP000077202"/>
    </source>
</evidence>
<dbReference type="Gene3D" id="3.30.40.10">
    <property type="entry name" value="Zinc/RING finger domain, C3HC4 (zinc finger)"/>
    <property type="match status" value="1"/>
</dbReference>
<reference evidence="8" key="1">
    <citation type="submission" date="2016-03" db="EMBL/GenBank/DDBJ databases">
        <title>Mechanisms controlling the formation of the plant cell surface in tip-growing cells are functionally conserved among land plants.</title>
        <authorList>
            <person name="Honkanen S."/>
            <person name="Jones V.A."/>
            <person name="Morieri G."/>
            <person name="Champion C."/>
            <person name="Hetherington A.J."/>
            <person name="Kelly S."/>
            <person name="Saint-Marcoux D."/>
            <person name="Proust H."/>
            <person name="Prescott H."/>
            <person name="Dolan L."/>
        </authorList>
    </citation>
    <scope>NUCLEOTIDE SEQUENCE [LARGE SCALE GENOMIC DNA]</scope>
    <source>
        <tissue evidence="8">Whole gametophyte</tissue>
    </source>
</reference>
<evidence type="ECO:0000256" key="4">
    <source>
        <dbReference type="PROSITE-ProRule" id="PRU00146"/>
    </source>
</evidence>
<feature type="region of interest" description="Disordered" evidence="5">
    <location>
        <begin position="670"/>
        <end position="700"/>
    </location>
</feature>
<organism evidence="8 9">
    <name type="scientific">Marchantia polymorpha subsp. ruderalis</name>
    <dbReference type="NCBI Taxonomy" id="1480154"/>
    <lineage>
        <taxon>Eukaryota</taxon>
        <taxon>Viridiplantae</taxon>
        <taxon>Streptophyta</taxon>
        <taxon>Embryophyta</taxon>
        <taxon>Marchantiophyta</taxon>
        <taxon>Marchantiopsida</taxon>
        <taxon>Marchantiidae</taxon>
        <taxon>Marchantiales</taxon>
        <taxon>Marchantiaceae</taxon>
        <taxon>Marchantia</taxon>
    </lineage>
</organism>